<sequence length="78" mass="8808">MSIVVEQRNTNTRQGCQIHSPHLRDASESNLAGDSRGTPNQRNSNIRAINPTPMTPLSRSAIRHFYRTYNMTDAVPEK</sequence>
<accession>I4AFZ9</accession>
<proteinExistence type="predicted"/>
<gene>
    <name evidence="2" type="ordered locus">Fleli_0408</name>
</gene>
<feature type="compositionally biased region" description="Polar residues" evidence="1">
    <location>
        <begin position="7"/>
        <end position="17"/>
    </location>
</feature>
<reference evidence="3" key="1">
    <citation type="submission" date="2012-06" db="EMBL/GenBank/DDBJ databases">
        <title>The complete genome of Flexibacter litoralis DSM 6794.</title>
        <authorList>
            <person name="Lucas S."/>
            <person name="Copeland A."/>
            <person name="Lapidus A."/>
            <person name="Glavina del Rio T."/>
            <person name="Dalin E."/>
            <person name="Tice H."/>
            <person name="Bruce D."/>
            <person name="Goodwin L."/>
            <person name="Pitluck S."/>
            <person name="Peters L."/>
            <person name="Ovchinnikova G."/>
            <person name="Lu M."/>
            <person name="Kyrpides N."/>
            <person name="Mavromatis K."/>
            <person name="Ivanova N."/>
            <person name="Brettin T."/>
            <person name="Detter J.C."/>
            <person name="Han C."/>
            <person name="Larimer F."/>
            <person name="Land M."/>
            <person name="Hauser L."/>
            <person name="Markowitz V."/>
            <person name="Cheng J.-F."/>
            <person name="Hugenholtz P."/>
            <person name="Woyke T."/>
            <person name="Wu D."/>
            <person name="Spring S."/>
            <person name="Lang E."/>
            <person name="Kopitz M."/>
            <person name="Brambilla E."/>
            <person name="Klenk H.-P."/>
            <person name="Eisen J.A."/>
        </authorList>
    </citation>
    <scope>NUCLEOTIDE SEQUENCE [LARGE SCALE GENOMIC DNA]</scope>
    <source>
        <strain evidence="3">ATCC 23117 / DSM 6794 / NBRC 15988 / NCIMB 1366 / Sio-4</strain>
    </source>
</reference>
<name>I4AFZ9_BERLS</name>
<protein>
    <submittedName>
        <fullName evidence="2">Uncharacterized protein</fullName>
    </submittedName>
</protein>
<dbReference type="Proteomes" id="UP000006054">
    <property type="component" value="Chromosome"/>
</dbReference>
<dbReference type="KEGG" id="fli:Fleli_0408"/>
<evidence type="ECO:0000313" key="2">
    <source>
        <dbReference type="EMBL" id="AFM02884.1"/>
    </source>
</evidence>
<dbReference type="HOGENOM" id="CLU_2616827_0_0_10"/>
<feature type="compositionally biased region" description="Polar residues" evidence="1">
    <location>
        <begin position="28"/>
        <end position="47"/>
    </location>
</feature>
<keyword evidence="3" id="KW-1185">Reference proteome</keyword>
<evidence type="ECO:0000256" key="1">
    <source>
        <dbReference type="SAM" id="MobiDB-lite"/>
    </source>
</evidence>
<feature type="region of interest" description="Disordered" evidence="1">
    <location>
        <begin position="1"/>
        <end position="56"/>
    </location>
</feature>
<dbReference type="AlphaFoldDB" id="I4AFZ9"/>
<dbReference type="EMBL" id="CP003345">
    <property type="protein sequence ID" value="AFM02884.1"/>
    <property type="molecule type" value="Genomic_DNA"/>
</dbReference>
<evidence type="ECO:0000313" key="3">
    <source>
        <dbReference type="Proteomes" id="UP000006054"/>
    </source>
</evidence>
<dbReference type="STRING" id="880071.Fleli_0408"/>
<organism evidence="2 3">
    <name type="scientific">Bernardetia litoralis (strain ATCC 23117 / DSM 6794 / NBRC 15988 / NCIMB 1366 / Fx l1 / Sio-4)</name>
    <name type="common">Flexibacter litoralis</name>
    <dbReference type="NCBI Taxonomy" id="880071"/>
    <lineage>
        <taxon>Bacteria</taxon>
        <taxon>Pseudomonadati</taxon>
        <taxon>Bacteroidota</taxon>
        <taxon>Cytophagia</taxon>
        <taxon>Cytophagales</taxon>
        <taxon>Bernardetiaceae</taxon>
        <taxon>Bernardetia</taxon>
    </lineage>
</organism>